<organism evidence="1 2">
    <name type="scientific">Altererythrobacter epoxidivorans</name>
    <dbReference type="NCBI Taxonomy" id="361183"/>
    <lineage>
        <taxon>Bacteria</taxon>
        <taxon>Pseudomonadati</taxon>
        <taxon>Pseudomonadota</taxon>
        <taxon>Alphaproteobacteria</taxon>
        <taxon>Sphingomonadales</taxon>
        <taxon>Erythrobacteraceae</taxon>
        <taxon>Altererythrobacter</taxon>
    </lineage>
</organism>
<evidence type="ECO:0000313" key="1">
    <source>
        <dbReference type="EMBL" id="ALE17507.1"/>
    </source>
</evidence>
<dbReference type="EMBL" id="CP012669">
    <property type="protein sequence ID" value="ALE17507.1"/>
    <property type="molecule type" value="Genomic_DNA"/>
</dbReference>
<accession>A0A0M5L794</accession>
<protein>
    <submittedName>
        <fullName evidence="1">Uncharacterized protein</fullName>
    </submittedName>
</protein>
<keyword evidence="2" id="KW-1185">Reference proteome</keyword>
<dbReference type="KEGG" id="aep:AMC99_02230"/>
<dbReference type="Proteomes" id="UP000057938">
    <property type="component" value="Chromosome"/>
</dbReference>
<dbReference type="PATRIC" id="fig|361183.4.peg.2190"/>
<dbReference type="RefSeq" id="WP_157058308.1">
    <property type="nucleotide sequence ID" value="NZ_CP012669.1"/>
</dbReference>
<proteinExistence type="predicted"/>
<gene>
    <name evidence="1" type="ORF">AMC99_02230</name>
</gene>
<evidence type="ECO:0000313" key="2">
    <source>
        <dbReference type="Proteomes" id="UP000057938"/>
    </source>
</evidence>
<name>A0A0M5L794_9SPHN</name>
<dbReference type="AlphaFoldDB" id="A0A0M5L794"/>
<sequence length="278" mass="30231">MPGPMDAQPESFTHGHVMDGDGRIHFQCSQDVLVWPWLALPPCHPVVVQVANYWISVECSTFRGTFDPTKWSALVWTEWHCGDEGAGHPVRGTMAPHGEEEKLGFAIELFDAQDRPAFAMKGRGVVFRTRNFEGWRGETKSKLARKDAAAGFTYASREAVGAGPREFAFLAPIDTAATPSARGLITAANGLPPAHPFISASGDHVNAAHIAEAGRQFVALLKDDPGVRITAGEITFKHYVEIGVPFVVDLETDSDNSAAMVLSQNDRECSKIRLEYAG</sequence>
<dbReference type="OrthoDB" id="7401506at2"/>
<dbReference type="STRING" id="361183.AMC99_02230"/>
<reference evidence="1 2" key="1">
    <citation type="submission" date="2015-09" db="EMBL/GenBank/DDBJ databases">
        <title>Complete genome sequence of a benzo[a]pyrene-degrading bacterium Altererythrobacter epoxidivorans CGMCC 1.7731T.</title>
        <authorList>
            <person name="Li Z."/>
            <person name="Cheng H."/>
            <person name="Huo Y."/>
            <person name="Xu X."/>
        </authorList>
    </citation>
    <scope>NUCLEOTIDE SEQUENCE [LARGE SCALE GENOMIC DNA]</scope>
    <source>
        <strain evidence="1 2">CGMCC 1.7731</strain>
    </source>
</reference>